<dbReference type="Gene3D" id="3.20.20.100">
    <property type="entry name" value="NADP-dependent oxidoreductase domain"/>
    <property type="match status" value="1"/>
</dbReference>
<dbReference type="EMBL" id="BLKM01000341">
    <property type="protein sequence ID" value="GFG31915.1"/>
    <property type="molecule type" value="Genomic_DNA"/>
</dbReference>
<dbReference type="GO" id="GO:0005829">
    <property type="term" value="C:cytosol"/>
    <property type="evidence" value="ECO:0007669"/>
    <property type="project" value="TreeGrafter"/>
</dbReference>
<reference evidence="3" key="1">
    <citation type="submission" date="2020-01" db="EMBL/GenBank/DDBJ databases">
        <title>Draft genome sequence of the Termite Coptotermes fromosanus.</title>
        <authorList>
            <person name="Itakura S."/>
            <person name="Yosikawa Y."/>
            <person name="Umezawa K."/>
        </authorList>
    </citation>
    <scope>NUCLEOTIDE SEQUENCE [LARGE SCALE GENOMIC DNA]</scope>
</reference>
<dbReference type="InterPro" id="IPR020471">
    <property type="entry name" value="AKR"/>
</dbReference>
<proteinExistence type="predicted"/>
<dbReference type="InterPro" id="IPR023210">
    <property type="entry name" value="NADP_OxRdtase_dom"/>
</dbReference>
<feature type="domain" description="NADP-dependent oxidoreductase" evidence="1">
    <location>
        <begin position="43"/>
        <end position="313"/>
    </location>
</feature>
<dbReference type="PANTHER" id="PTHR42686">
    <property type="entry name" value="GH17980P-RELATED"/>
    <property type="match status" value="1"/>
</dbReference>
<comment type="caution">
    <text evidence="2">The sequence shown here is derived from an EMBL/GenBank/DDBJ whole genome shotgun (WGS) entry which is preliminary data.</text>
</comment>
<dbReference type="FunFam" id="3.20.20.100:FF:000011">
    <property type="entry name" value="Aldo/keto reductase"/>
    <property type="match status" value="1"/>
</dbReference>
<dbReference type="FunCoup" id="A0A6L2PN56">
    <property type="interactions" value="62"/>
</dbReference>
<dbReference type="CDD" id="cd19163">
    <property type="entry name" value="AKR_galDH"/>
    <property type="match status" value="1"/>
</dbReference>
<sequence>MNHIFNSSPAAKEERLCPNVQHLSALSVIHCKSSPRHSVALEREYDEAEAIATVHEALKQGINYIDTAPWYGQGHSEELLGKALKEIPRNAYYIATKVARYETDPRKMFDFSRDKTLASVDYSLKLLGLDYVDIIQVHDIEFAPSLDIVVNETLPALQSVVAAGKARFIGVTGYPVSVLKEATERSNIKVDTVLSYTRDTLIDDTLNKFLPFFQSKGLGIINAAGVAMGLLTNAGPPEWHPAPDSLKKLCAAAGQYCKERGVELGRLAQHYTMAQPGIATNLVGMNSREVLHSNLDILNNGLSDVEKQVLQEINTQFFDKIRPSHWENVEINALKEKLKTLVNRQQGITHISTCKAFKEDMGLSAATHNYHLQIEGQVRQEMHTTF</sequence>
<dbReference type="PANTHER" id="PTHR42686:SF1">
    <property type="entry name" value="GH17980P-RELATED"/>
    <property type="match status" value="1"/>
</dbReference>
<dbReference type="AlphaFoldDB" id="A0A6L2PN56"/>
<organism evidence="2 3">
    <name type="scientific">Coptotermes formosanus</name>
    <name type="common">Formosan subterranean termite</name>
    <dbReference type="NCBI Taxonomy" id="36987"/>
    <lineage>
        <taxon>Eukaryota</taxon>
        <taxon>Metazoa</taxon>
        <taxon>Ecdysozoa</taxon>
        <taxon>Arthropoda</taxon>
        <taxon>Hexapoda</taxon>
        <taxon>Insecta</taxon>
        <taxon>Pterygota</taxon>
        <taxon>Neoptera</taxon>
        <taxon>Polyneoptera</taxon>
        <taxon>Dictyoptera</taxon>
        <taxon>Blattodea</taxon>
        <taxon>Blattoidea</taxon>
        <taxon>Termitoidae</taxon>
        <taxon>Rhinotermitidae</taxon>
        <taxon>Coptotermes</taxon>
    </lineage>
</organism>
<dbReference type="InParanoid" id="A0A6L2PN56"/>
<evidence type="ECO:0000313" key="2">
    <source>
        <dbReference type="EMBL" id="GFG31915.1"/>
    </source>
</evidence>
<dbReference type="PRINTS" id="PR00069">
    <property type="entry name" value="ALDKETRDTASE"/>
</dbReference>
<protein>
    <recommendedName>
        <fullName evidence="1">NADP-dependent oxidoreductase domain-containing protein</fullName>
    </recommendedName>
</protein>
<accession>A0A6L2PN56</accession>
<dbReference type="Proteomes" id="UP000502823">
    <property type="component" value="Unassembled WGS sequence"/>
</dbReference>
<evidence type="ECO:0000313" key="3">
    <source>
        <dbReference type="Proteomes" id="UP000502823"/>
    </source>
</evidence>
<gene>
    <name evidence="2" type="ORF">Cfor_11971</name>
</gene>
<evidence type="ECO:0000259" key="1">
    <source>
        <dbReference type="Pfam" id="PF00248"/>
    </source>
</evidence>
<keyword evidence="3" id="KW-1185">Reference proteome</keyword>
<name>A0A6L2PN56_COPFO</name>
<dbReference type="InterPro" id="IPR036812">
    <property type="entry name" value="NAD(P)_OxRdtase_dom_sf"/>
</dbReference>
<dbReference type="OrthoDB" id="48988at2759"/>
<dbReference type="InterPro" id="IPR044479">
    <property type="entry name" value="LGALDH-like"/>
</dbReference>
<dbReference type="Pfam" id="PF00248">
    <property type="entry name" value="Aldo_ket_red"/>
    <property type="match status" value="1"/>
</dbReference>
<dbReference type="SUPFAM" id="SSF51430">
    <property type="entry name" value="NAD(P)-linked oxidoreductase"/>
    <property type="match status" value="1"/>
</dbReference>
<dbReference type="GO" id="GO:0010349">
    <property type="term" value="F:L-galactose dehydrogenase activity"/>
    <property type="evidence" value="ECO:0007669"/>
    <property type="project" value="InterPro"/>
</dbReference>